<keyword evidence="3" id="KW-1185">Reference proteome</keyword>
<dbReference type="InterPro" id="IPR012597">
    <property type="entry name" value="Pheromone"/>
</dbReference>
<dbReference type="AlphaFoldDB" id="A0A0D0B5U8"/>
<evidence type="ECO:0000313" key="2">
    <source>
        <dbReference type="EMBL" id="KIK58750.1"/>
    </source>
</evidence>
<accession>A0A0D0B5U8</accession>
<proteinExistence type="predicted"/>
<dbReference type="GO" id="GO:0016020">
    <property type="term" value="C:membrane"/>
    <property type="evidence" value="ECO:0007669"/>
    <property type="project" value="InterPro"/>
</dbReference>
<name>A0A0D0B5U8_9AGAR</name>
<feature type="region of interest" description="Disordered" evidence="1">
    <location>
        <begin position="27"/>
        <end position="47"/>
    </location>
</feature>
<sequence>MDTFTSITAIFNPSSSEFGGDAFTIPSDPISEPSASPSTLPVDSEHVGEGVADTGFCVIV</sequence>
<gene>
    <name evidence="2" type="ORF">GYMLUDRAFT_74781</name>
</gene>
<dbReference type="Proteomes" id="UP000053593">
    <property type="component" value="Unassembled WGS sequence"/>
</dbReference>
<organism evidence="2 3">
    <name type="scientific">Collybiopsis luxurians FD-317 M1</name>
    <dbReference type="NCBI Taxonomy" id="944289"/>
    <lineage>
        <taxon>Eukaryota</taxon>
        <taxon>Fungi</taxon>
        <taxon>Dikarya</taxon>
        <taxon>Basidiomycota</taxon>
        <taxon>Agaricomycotina</taxon>
        <taxon>Agaricomycetes</taxon>
        <taxon>Agaricomycetidae</taxon>
        <taxon>Agaricales</taxon>
        <taxon>Marasmiineae</taxon>
        <taxon>Omphalotaceae</taxon>
        <taxon>Collybiopsis</taxon>
        <taxon>Collybiopsis luxurians</taxon>
    </lineage>
</organism>
<dbReference type="HOGENOM" id="CLU_2941967_0_0_1"/>
<dbReference type="EMBL" id="KN834783">
    <property type="protein sequence ID" value="KIK58750.1"/>
    <property type="molecule type" value="Genomic_DNA"/>
</dbReference>
<protein>
    <recommendedName>
        <fullName evidence="4">Pheromone</fullName>
    </recommendedName>
</protein>
<dbReference type="Pfam" id="PF08015">
    <property type="entry name" value="Pheromone"/>
    <property type="match status" value="1"/>
</dbReference>
<reference evidence="2 3" key="1">
    <citation type="submission" date="2014-04" db="EMBL/GenBank/DDBJ databases">
        <title>Evolutionary Origins and Diversification of the Mycorrhizal Mutualists.</title>
        <authorList>
            <consortium name="DOE Joint Genome Institute"/>
            <consortium name="Mycorrhizal Genomics Consortium"/>
            <person name="Kohler A."/>
            <person name="Kuo A."/>
            <person name="Nagy L.G."/>
            <person name="Floudas D."/>
            <person name="Copeland A."/>
            <person name="Barry K.W."/>
            <person name="Cichocki N."/>
            <person name="Veneault-Fourrey C."/>
            <person name="LaButti K."/>
            <person name="Lindquist E.A."/>
            <person name="Lipzen A."/>
            <person name="Lundell T."/>
            <person name="Morin E."/>
            <person name="Murat C."/>
            <person name="Riley R."/>
            <person name="Ohm R."/>
            <person name="Sun H."/>
            <person name="Tunlid A."/>
            <person name="Henrissat B."/>
            <person name="Grigoriev I.V."/>
            <person name="Hibbett D.S."/>
            <person name="Martin F."/>
        </authorList>
    </citation>
    <scope>NUCLEOTIDE SEQUENCE [LARGE SCALE GENOMIC DNA]</scope>
    <source>
        <strain evidence="2 3">FD-317 M1</strain>
    </source>
</reference>
<dbReference type="GO" id="GO:0000772">
    <property type="term" value="F:mating pheromone activity"/>
    <property type="evidence" value="ECO:0007669"/>
    <property type="project" value="InterPro"/>
</dbReference>
<evidence type="ECO:0008006" key="4">
    <source>
        <dbReference type="Google" id="ProtNLM"/>
    </source>
</evidence>
<evidence type="ECO:0000256" key="1">
    <source>
        <dbReference type="SAM" id="MobiDB-lite"/>
    </source>
</evidence>
<evidence type="ECO:0000313" key="3">
    <source>
        <dbReference type="Proteomes" id="UP000053593"/>
    </source>
</evidence>